<dbReference type="RefSeq" id="WP_310175550.1">
    <property type="nucleotide sequence ID" value="NZ_BAABHE010000002.1"/>
</dbReference>
<evidence type="ECO:0000256" key="4">
    <source>
        <dbReference type="ARBA" id="ARBA00022827"/>
    </source>
</evidence>
<dbReference type="InterPro" id="IPR036250">
    <property type="entry name" value="AcylCo_DH-like_C"/>
</dbReference>
<dbReference type="InterPro" id="IPR009100">
    <property type="entry name" value="AcylCoA_DH/oxidase_NM_dom_sf"/>
</dbReference>
<evidence type="ECO:0000256" key="5">
    <source>
        <dbReference type="ARBA" id="ARBA00023002"/>
    </source>
</evidence>
<dbReference type="SUPFAM" id="SSF47203">
    <property type="entry name" value="Acyl-CoA dehydrogenase C-terminal domain-like"/>
    <property type="match status" value="1"/>
</dbReference>
<evidence type="ECO:0000259" key="7">
    <source>
        <dbReference type="Pfam" id="PF00441"/>
    </source>
</evidence>
<dbReference type="Proteomes" id="UP001183794">
    <property type="component" value="Unassembled WGS sequence"/>
</dbReference>
<accession>A0ABU2B441</accession>
<dbReference type="InterPro" id="IPR013786">
    <property type="entry name" value="AcylCoA_DH/ox_N"/>
</dbReference>
<dbReference type="SUPFAM" id="SSF56645">
    <property type="entry name" value="Acyl-CoA dehydrogenase NM domain-like"/>
    <property type="match status" value="1"/>
</dbReference>
<feature type="domain" description="Acyl-CoA dehydrogenase/oxidase C-terminal" evidence="7">
    <location>
        <begin position="225"/>
        <end position="348"/>
    </location>
</feature>
<evidence type="ECO:0000259" key="8">
    <source>
        <dbReference type="Pfam" id="PF02770"/>
    </source>
</evidence>
<dbReference type="Gene3D" id="1.20.140.10">
    <property type="entry name" value="Butyryl-CoA Dehydrogenase, subunit A, domain 3"/>
    <property type="match status" value="1"/>
</dbReference>
<evidence type="ECO:0000256" key="6">
    <source>
        <dbReference type="RuleBase" id="RU362125"/>
    </source>
</evidence>
<dbReference type="Pfam" id="PF00441">
    <property type="entry name" value="Acyl-CoA_dh_1"/>
    <property type="match status" value="1"/>
</dbReference>
<dbReference type="Gene3D" id="1.10.540.10">
    <property type="entry name" value="Acyl-CoA dehydrogenase/oxidase, N-terminal domain"/>
    <property type="match status" value="1"/>
</dbReference>
<evidence type="ECO:0000256" key="1">
    <source>
        <dbReference type="ARBA" id="ARBA00001974"/>
    </source>
</evidence>
<dbReference type="InterPro" id="IPR009075">
    <property type="entry name" value="AcylCo_DH/oxidase_C"/>
</dbReference>
<reference evidence="10 11" key="1">
    <citation type="submission" date="2023-07" db="EMBL/GenBank/DDBJ databases">
        <title>Sequencing the genomes of 1000 actinobacteria strains.</title>
        <authorList>
            <person name="Klenk H.-P."/>
        </authorList>
    </citation>
    <scope>NUCLEOTIDE SEQUENCE [LARGE SCALE GENOMIC DNA]</scope>
    <source>
        <strain evidence="10 11">DSM 22966</strain>
    </source>
</reference>
<dbReference type="InterPro" id="IPR037069">
    <property type="entry name" value="AcylCoA_DH/ox_N_sf"/>
</dbReference>
<comment type="caution">
    <text evidence="10">The sequence shown here is derived from an EMBL/GenBank/DDBJ whole genome shotgun (WGS) entry which is preliminary data.</text>
</comment>
<evidence type="ECO:0000313" key="10">
    <source>
        <dbReference type="EMBL" id="MDR7348396.1"/>
    </source>
</evidence>
<keyword evidence="11" id="KW-1185">Reference proteome</keyword>
<comment type="similarity">
    <text evidence="2 6">Belongs to the acyl-CoA dehydrogenase family.</text>
</comment>
<protein>
    <submittedName>
        <fullName evidence="10">Alkylation response protein AidB-like acyl-CoA dehydrogenase</fullName>
    </submittedName>
</protein>
<name>A0ABU2B441_9MICC</name>
<dbReference type="InterPro" id="IPR046373">
    <property type="entry name" value="Acyl-CoA_Oxase/DH_mid-dom_sf"/>
</dbReference>
<dbReference type="InterPro" id="IPR006091">
    <property type="entry name" value="Acyl-CoA_Oxase/DH_mid-dom"/>
</dbReference>
<keyword evidence="5 6" id="KW-0560">Oxidoreductase</keyword>
<keyword evidence="4 6" id="KW-0274">FAD</keyword>
<evidence type="ECO:0000313" key="11">
    <source>
        <dbReference type="Proteomes" id="UP001183794"/>
    </source>
</evidence>
<evidence type="ECO:0000259" key="9">
    <source>
        <dbReference type="Pfam" id="PF02771"/>
    </source>
</evidence>
<dbReference type="Gene3D" id="2.40.110.10">
    <property type="entry name" value="Butyryl-CoA Dehydrogenase, subunit A, domain 2"/>
    <property type="match status" value="1"/>
</dbReference>
<dbReference type="CDD" id="cd00567">
    <property type="entry name" value="ACAD"/>
    <property type="match status" value="1"/>
</dbReference>
<dbReference type="PANTHER" id="PTHR43884:SF20">
    <property type="entry name" value="ACYL-COA DEHYDROGENASE FADE28"/>
    <property type="match status" value="1"/>
</dbReference>
<dbReference type="Pfam" id="PF02771">
    <property type="entry name" value="Acyl-CoA_dh_N"/>
    <property type="match status" value="1"/>
</dbReference>
<feature type="domain" description="Acyl-CoA dehydrogenase/oxidase N-terminal" evidence="9">
    <location>
        <begin position="6"/>
        <end position="117"/>
    </location>
</feature>
<keyword evidence="3 6" id="KW-0285">Flavoprotein</keyword>
<evidence type="ECO:0000256" key="2">
    <source>
        <dbReference type="ARBA" id="ARBA00009347"/>
    </source>
</evidence>
<dbReference type="PANTHER" id="PTHR43884">
    <property type="entry name" value="ACYL-COA DEHYDROGENASE"/>
    <property type="match status" value="1"/>
</dbReference>
<comment type="cofactor">
    <cofactor evidence="1 6">
        <name>FAD</name>
        <dbReference type="ChEBI" id="CHEBI:57692"/>
    </cofactor>
</comment>
<feature type="domain" description="Acyl-CoA oxidase/dehydrogenase middle" evidence="8">
    <location>
        <begin position="122"/>
        <end position="208"/>
    </location>
</feature>
<proteinExistence type="inferred from homology"/>
<evidence type="ECO:0000256" key="3">
    <source>
        <dbReference type="ARBA" id="ARBA00022630"/>
    </source>
</evidence>
<dbReference type="EMBL" id="JAVDYJ010000001">
    <property type="protein sequence ID" value="MDR7348396.1"/>
    <property type="molecule type" value="Genomic_DNA"/>
</dbReference>
<gene>
    <name evidence="10" type="ORF">J2S62_002653</name>
</gene>
<organism evidence="10 11">
    <name type="scientific">Enteractinococcus fodinae</name>
    <dbReference type="NCBI Taxonomy" id="684663"/>
    <lineage>
        <taxon>Bacteria</taxon>
        <taxon>Bacillati</taxon>
        <taxon>Actinomycetota</taxon>
        <taxon>Actinomycetes</taxon>
        <taxon>Micrococcales</taxon>
        <taxon>Micrococcaceae</taxon>
    </lineage>
</organism>
<sequence length="390" mass="41827">MDLELNEDQQELSEIISRLLRDKYDAGTRDSILASEQGWSTEMWEQYAEIGLLGLPFSEDHGGVGMGFAEVAVVMEEFGKALVLEPYLATVILGGGLVNAAGTEEQKSQILEEVTEGSKFLAFAGYEPQNRYDLTTPATTATASGDQYTLNGEKSRVLGLDAADQLVVSVAVDNGVGLFLVDADAQGVTTDIRTQADGLKAGSVLFDNAPAVRLGEGDAQDAINQVIDMANTAMMAEAVGAMESALKMTSEYLHEREQFGAPIGRNQVLQHRAADMYASLQDAKSMALYARLAVSQDENEPNPNRHRDVIAAKIIIDQAARHISQESIQMHGGIGMAMEYPIGHYAKRLTVISQTFDDSDGLTAELAGLGGLIEAEAADLEPSLALNSTH</sequence>
<dbReference type="Pfam" id="PF02770">
    <property type="entry name" value="Acyl-CoA_dh_M"/>
    <property type="match status" value="1"/>
</dbReference>